<reference evidence="4" key="1">
    <citation type="submission" date="2016-06" db="EMBL/GenBank/DDBJ databases">
        <title>Parallel loss of symbiosis genes in relatives of nitrogen-fixing non-legume Parasponia.</title>
        <authorList>
            <person name="Van Velzen R."/>
            <person name="Holmer R."/>
            <person name="Bu F."/>
            <person name="Rutten L."/>
            <person name="Van Zeijl A."/>
            <person name="Liu W."/>
            <person name="Santuari L."/>
            <person name="Cao Q."/>
            <person name="Sharma T."/>
            <person name="Shen D."/>
            <person name="Roswanjaya Y."/>
            <person name="Wardhani T."/>
            <person name="Kalhor M.S."/>
            <person name="Jansen J."/>
            <person name="Van den Hoogen J."/>
            <person name="Gungor B."/>
            <person name="Hartog M."/>
            <person name="Hontelez J."/>
            <person name="Verver J."/>
            <person name="Yang W.-C."/>
            <person name="Schijlen E."/>
            <person name="Repin R."/>
            <person name="Schilthuizen M."/>
            <person name="Schranz E."/>
            <person name="Heidstra R."/>
            <person name="Miyata K."/>
            <person name="Fedorova E."/>
            <person name="Kohlen W."/>
            <person name="Bisseling T."/>
            <person name="Smit S."/>
            <person name="Geurts R."/>
        </authorList>
    </citation>
    <scope>NUCLEOTIDE SEQUENCE [LARGE SCALE GENOMIC DNA]</scope>
    <source>
        <strain evidence="4">cv. RG33-2</strain>
    </source>
</reference>
<dbReference type="Proteomes" id="UP000237000">
    <property type="component" value="Unassembled WGS sequence"/>
</dbReference>
<keyword evidence="2" id="KW-1133">Transmembrane helix</keyword>
<feature type="region of interest" description="Disordered" evidence="1">
    <location>
        <begin position="208"/>
        <end position="228"/>
    </location>
</feature>
<keyword evidence="2" id="KW-0472">Membrane</keyword>
<name>A0A2P5AK13_TREOI</name>
<evidence type="ECO:0000313" key="3">
    <source>
        <dbReference type="EMBL" id="PON36890.1"/>
    </source>
</evidence>
<comment type="caution">
    <text evidence="3">The sequence shown here is derived from an EMBL/GenBank/DDBJ whole genome shotgun (WGS) entry which is preliminary data.</text>
</comment>
<dbReference type="GO" id="GO:0005886">
    <property type="term" value="C:plasma membrane"/>
    <property type="evidence" value="ECO:0007669"/>
    <property type="project" value="TreeGrafter"/>
</dbReference>
<dbReference type="PANTHER" id="PTHR31414:SF15">
    <property type="entry name" value="PLASMA MEMBRANE FUSION PROTEIN"/>
    <property type="match status" value="1"/>
</dbReference>
<dbReference type="STRING" id="63057.A0A2P5AK13"/>
<feature type="compositionally biased region" description="Polar residues" evidence="1">
    <location>
        <begin position="213"/>
        <end position="222"/>
    </location>
</feature>
<evidence type="ECO:0000256" key="1">
    <source>
        <dbReference type="SAM" id="MobiDB-lite"/>
    </source>
</evidence>
<organism evidence="3 4">
    <name type="scientific">Trema orientale</name>
    <name type="common">Charcoal tree</name>
    <name type="synonym">Celtis orientalis</name>
    <dbReference type="NCBI Taxonomy" id="63057"/>
    <lineage>
        <taxon>Eukaryota</taxon>
        <taxon>Viridiplantae</taxon>
        <taxon>Streptophyta</taxon>
        <taxon>Embryophyta</taxon>
        <taxon>Tracheophyta</taxon>
        <taxon>Spermatophyta</taxon>
        <taxon>Magnoliopsida</taxon>
        <taxon>eudicotyledons</taxon>
        <taxon>Gunneridae</taxon>
        <taxon>Pentapetalae</taxon>
        <taxon>rosids</taxon>
        <taxon>fabids</taxon>
        <taxon>Rosales</taxon>
        <taxon>Cannabaceae</taxon>
        <taxon>Trema</taxon>
    </lineage>
</organism>
<proteinExistence type="predicted"/>
<accession>A0A2P5AK13</accession>
<evidence type="ECO:0000313" key="4">
    <source>
        <dbReference type="Proteomes" id="UP000237000"/>
    </source>
</evidence>
<dbReference type="InParanoid" id="A0A2P5AK13"/>
<keyword evidence="2" id="KW-0812">Transmembrane</keyword>
<evidence type="ECO:0000256" key="2">
    <source>
        <dbReference type="SAM" id="Phobius"/>
    </source>
</evidence>
<dbReference type="OrthoDB" id="1937321at2759"/>
<gene>
    <name evidence="3" type="ORF">TorRG33x02_348400</name>
</gene>
<dbReference type="PANTHER" id="PTHR31414">
    <property type="entry name" value="TRANSMEMBRANE PROTEIN DDB_G0292058"/>
    <property type="match status" value="1"/>
</dbReference>
<dbReference type="InterPro" id="IPR040283">
    <property type="entry name" value="DDB_G0292058-like"/>
</dbReference>
<dbReference type="AlphaFoldDB" id="A0A2P5AK13"/>
<feature type="transmembrane region" description="Helical" evidence="2">
    <location>
        <begin position="176"/>
        <end position="198"/>
    </location>
</feature>
<dbReference type="GO" id="GO:0009506">
    <property type="term" value="C:plasmodesma"/>
    <property type="evidence" value="ECO:0007669"/>
    <property type="project" value="TreeGrafter"/>
</dbReference>
<keyword evidence="4" id="KW-1185">Reference proteome</keyword>
<protein>
    <submittedName>
        <fullName evidence="3">Uncharacterized protein</fullName>
    </submittedName>
</protein>
<sequence>MDDWVRNPTARSALDDILPCVDNATAQQTLYESKDVTFQLVSVANQFITNISNFNAPPEAGPIFFNQSGPLVPILCNPFHSDMTDRQCANGEVNFGNSRQEWNKYVCQVSASGICTTVGRLTPTYYDQLMAIVNVGSVLYNYGPFLVELVDCTFVRKTFRNISVDHCSGLRSNSRLIVIGLVSASASVMISLVFWVFYTREKQRRGYAKQPKAPSQQDNFSGERNIVH</sequence>
<dbReference type="EMBL" id="JXTC01000810">
    <property type="protein sequence ID" value="PON36890.1"/>
    <property type="molecule type" value="Genomic_DNA"/>
</dbReference>